<accession>A0AAD2DXX5</accession>
<name>A0AAD2DXX5_9LAMI</name>
<dbReference type="InterPro" id="IPR040746">
    <property type="entry name" value="THO1_MOS11_C"/>
</dbReference>
<keyword evidence="4" id="KW-1185">Reference proteome</keyword>
<dbReference type="PANTHER" id="PTHR47701">
    <property type="entry name" value="PROTEIN MODIFIER OF SNC1 11"/>
    <property type="match status" value="1"/>
</dbReference>
<dbReference type="AlphaFoldDB" id="A0AAD2DXX5"/>
<dbReference type="EMBL" id="OU503046">
    <property type="protein sequence ID" value="CAI9771807.1"/>
    <property type="molecule type" value="Genomic_DNA"/>
</dbReference>
<evidence type="ECO:0000259" key="2">
    <source>
        <dbReference type="Pfam" id="PF18592"/>
    </source>
</evidence>
<organism evidence="3 4">
    <name type="scientific">Fraxinus pennsylvanica</name>
    <dbReference type="NCBI Taxonomy" id="56036"/>
    <lineage>
        <taxon>Eukaryota</taxon>
        <taxon>Viridiplantae</taxon>
        <taxon>Streptophyta</taxon>
        <taxon>Embryophyta</taxon>
        <taxon>Tracheophyta</taxon>
        <taxon>Spermatophyta</taxon>
        <taxon>Magnoliopsida</taxon>
        <taxon>eudicotyledons</taxon>
        <taxon>Gunneridae</taxon>
        <taxon>Pentapetalae</taxon>
        <taxon>asterids</taxon>
        <taxon>lamiids</taxon>
        <taxon>Lamiales</taxon>
        <taxon>Oleaceae</taxon>
        <taxon>Oleeae</taxon>
        <taxon>Fraxinus</taxon>
    </lineage>
</organism>
<dbReference type="Proteomes" id="UP000834106">
    <property type="component" value="Chromosome 11"/>
</dbReference>
<evidence type="ECO:0000313" key="4">
    <source>
        <dbReference type="Proteomes" id="UP000834106"/>
    </source>
</evidence>
<sequence length="118" mass="13211">MEAVEADGVDGAPAATDVQKTMKRAERFGMPVQLSEEDKRDSRAEGNPNLLHRIATVLDLLAFLLDMVWPYLPILKEAKAKSLFTPEPSHTDCRSAEKHPFVPISEDKKILEVEHLFA</sequence>
<feature type="region of interest" description="Disordered" evidence="1">
    <location>
        <begin position="1"/>
        <end position="45"/>
    </location>
</feature>
<dbReference type="PANTHER" id="PTHR47701:SF2">
    <property type="entry name" value="PROTEIN MODIFIER OF SNC1 11"/>
    <property type="match status" value="1"/>
</dbReference>
<dbReference type="GO" id="GO:0005634">
    <property type="term" value="C:nucleus"/>
    <property type="evidence" value="ECO:0007669"/>
    <property type="project" value="TreeGrafter"/>
</dbReference>
<feature type="domain" description="THO1-MOS11 C-terminal" evidence="2">
    <location>
        <begin position="14"/>
        <end position="45"/>
    </location>
</feature>
<reference evidence="3" key="1">
    <citation type="submission" date="2023-05" db="EMBL/GenBank/DDBJ databases">
        <authorList>
            <person name="Huff M."/>
        </authorList>
    </citation>
    <scope>NUCLEOTIDE SEQUENCE</scope>
</reference>
<dbReference type="Pfam" id="PF18592">
    <property type="entry name" value="Tho1_MOS11_C"/>
    <property type="match status" value="1"/>
</dbReference>
<protein>
    <recommendedName>
        <fullName evidence="2">THO1-MOS11 C-terminal domain-containing protein</fullName>
    </recommendedName>
</protein>
<gene>
    <name evidence="3" type="ORF">FPE_LOCUS19237</name>
</gene>
<evidence type="ECO:0000313" key="3">
    <source>
        <dbReference type="EMBL" id="CAI9771807.1"/>
    </source>
</evidence>
<proteinExistence type="predicted"/>
<evidence type="ECO:0000256" key="1">
    <source>
        <dbReference type="SAM" id="MobiDB-lite"/>
    </source>
</evidence>
<dbReference type="GO" id="GO:0016973">
    <property type="term" value="P:poly(A)+ mRNA export from nucleus"/>
    <property type="evidence" value="ECO:0007669"/>
    <property type="project" value="InterPro"/>
</dbReference>
<dbReference type="InterPro" id="IPR044209">
    <property type="entry name" value="MOS11"/>
</dbReference>